<keyword evidence="2" id="KW-1133">Transmembrane helix</keyword>
<keyword evidence="2" id="KW-0812">Transmembrane</keyword>
<evidence type="ECO:0000313" key="4">
    <source>
        <dbReference type="Proteomes" id="UP001190700"/>
    </source>
</evidence>
<organism evidence="3 4">
    <name type="scientific">Cymbomonas tetramitiformis</name>
    <dbReference type="NCBI Taxonomy" id="36881"/>
    <lineage>
        <taxon>Eukaryota</taxon>
        <taxon>Viridiplantae</taxon>
        <taxon>Chlorophyta</taxon>
        <taxon>Pyramimonadophyceae</taxon>
        <taxon>Pyramimonadales</taxon>
        <taxon>Pyramimonadaceae</taxon>
        <taxon>Cymbomonas</taxon>
    </lineage>
</organism>
<feature type="compositionally biased region" description="Polar residues" evidence="1">
    <location>
        <begin position="208"/>
        <end position="236"/>
    </location>
</feature>
<accession>A0AAE0GBS5</accession>
<feature type="transmembrane region" description="Helical" evidence="2">
    <location>
        <begin position="321"/>
        <end position="344"/>
    </location>
</feature>
<feature type="region of interest" description="Disordered" evidence="1">
    <location>
        <begin position="208"/>
        <end position="260"/>
    </location>
</feature>
<proteinExistence type="predicted"/>
<sequence>MSTDRVTLASRLRAARGSPGGHSPSPTPTASPDRDGTGDPIVRMSQLTTKPTPVSRAATSAEFYADATVWVSTPVKPSQRTEFADKLDYAFSYGEELAKLLRTHGFKSNVGLTLDGPEAESDFAVLLANMAHVFGPISRGDIAKLLDLDNEYSDYHIILNELVYAVLPTVLRSTALTLYEESAEVHPRDGRCALQRLRFHVEGIGETETPTRIASGSASGRSFSTRPSTPPRNSRLSARWPTSTRSCTRSTPTPTWSRTSTASFELLRPSPPTSRRFTWWCCATLGPISPSPSPPSPCASPRCIATSTPWPASPRLPLRHLVVSGAVVLVAVVAGAVAAVVAVASPPVGSMHALGWKKLAPPVGEWKPVRNARYLQWEGTGLVCVTCFRLWAVTTGHLDTEGVCPYSCSASFAPGRAPATAPTAAPPPPMSAWPPAPPPAARANSLQALEPPPLDDAAQQGAAAMTVRFSAVDLHDEHCPRDEVQPDATPPAFLAAHDDEEDWPAFRSSPVWIPSFAGSTAAALSITDVTPSNVPAEAP</sequence>
<feature type="compositionally biased region" description="Pro residues" evidence="1">
    <location>
        <begin position="424"/>
        <end position="440"/>
    </location>
</feature>
<dbReference type="AlphaFoldDB" id="A0AAE0GBS5"/>
<evidence type="ECO:0000256" key="1">
    <source>
        <dbReference type="SAM" id="MobiDB-lite"/>
    </source>
</evidence>
<evidence type="ECO:0000256" key="2">
    <source>
        <dbReference type="SAM" id="Phobius"/>
    </source>
</evidence>
<reference evidence="3 4" key="1">
    <citation type="journal article" date="2015" name="Genome Biol. Evol.">
        <title>Comparative Genomics of a Bacterivorous Green Alga Reveals Evolutionary Causalities and Consequences of Phago-Mixotrophic Mode of Nutrition.</title>
        <authorList>
            <person name="Burns J.A."/>
            <person name="Paasch A."/>
            <person name="Narechania A."/>
            <person name="Kim E."/>
        </authorList>
    </citation>
    <scope>NUCLEOTIDE SEQUENCE [LARGE SCALE GENOMIC DNA]</scope>
    <source>
        <strain evidence="3 4">PLY_AMNH</strain>
    </source>
</reference>
<comment type="caution">
    <text evidence="3">The sequence shown here is derived from an EMBL/GenBank/DDBJ whole genome shotgun (WGS) entry which is preliminary data.</text>
</comment>
<keyword evidence="4" id="KW-1185">Reference proteome</keyword>
<feature type="compositionally biased region" description="Low complexity" evidence="1">
    <location>
        <begin position="239"/>
        <end position="260"/>
    </location>
</feature>
<feature type="region of interest" description="Disordered" evidence="1">
    <location>
        <begin position="1"/>
        <end position="42"/>
    </location>
</feature>
<dbReference type="Proteomes" id="UP001190700">
    <property type="component" value="Unassembled WGS sequence"/>
</dbReference>
<evidence type="ECO:0000313" key="3">
    <source>
        <dbReference type="EMBL" id="KAK3275184.1"/>
    </source>
</evidence>
<dbReference type="EMBL" id="LGRX02007364">
    <property type="protein sequence ID" value="KAK3275184.1"/>
    <property type="molecule type" value="Genomic_DNA"/>
</dbReference>
<feature type="compositionally biased region" description="Low complexity" evidence="1">
    <location>
        <begin position="15"/>
        <end position="31"/>
    </location>
</feature>
<protein>
    <submittedName>
        <fullName evidence="3">Uncharacterized protein</fullName>
    </submittedName>
</protein>
<feature type="region of interest" description="Disordered" evidence="1">
    <location>
        <begin position="417"/>
        <end position="446"/>
    </location>
</feature>
<name>A0AAE0GBS5_9CHLO</name>
<gene>
    <name evidence="3" type="ORF">CYMTET_16664</name>
</gene>
<keyword evidence="2" id="KW-0472">Membrane</keyword>